<evidence type="ECO:0000256" key="1">
    <source>
        <dbReference type="ARBA" id="ARBA00009156"/>
    </source>
</evidence>
<evidence type="ECO:0000259" key="6">
    <source>
        <dbReference type="Pfam" id="PF02782"/>
    </source>
</evidence>
<organism evidence="7">
    <name type="scientific">marine sediment metagenome</name>
    <dbReference type="NCBI Taxonomy" id="412755"/>
    <lineage>
        <taxon>unclassified sequences</taxon>
        <taxon>metagenomes</taxon>
        <taxon>ecological metagenomes</taxon>
    </lineage>
</organism>
<feature type="domain" description="Carbohydrate kinase FGGY C-terminal" evidence="6">
    <location>
        <begin position="11"/>
        <end position="125"/>
    </location>
</feature>
<evidence type="ECO:0000256" key="2">
    <source>
        <dbReference type="ARBA" id="ARBA00022679"/>
    </source>
</evidence>
<dbReference type="GO" id="GO:0019563">
    <property type="term" value="P:glycerol catabolic process"/>
    <property type="evidence" value="ECO:0007669"/>
    <property type="project" value="TreeGrafter"/>
</dbReference>
<dbReference type="GO" id="GO:0005829">
    <property type="term" value="C:cytosol"/>
    <property type="evidence" value="ECO:0007669"/>
    <property type="project" value="TreeGrafter"/>
</dbReference>
<dbReference type="PANTHER" id="PTHR10196">
    <property type="entry name" value="SUGAR KINASE"/>
    <property type="match status" value="1"/>
</dbReference>
<dbReference type="PROSITE" id="PS00445">
    <property type="entry name" value="FGGY_KINASES_2"/>
    <property type="match status" value="1"/>
</dbReference>
<proteinExistence type="inferred from homology"/>
<protein>
    <recommendedName>
        <fullName evidence="6">Carbohydrate kinase FGGY C-terminal domain-containing protein</fullName>
    </recommendedName>
</protein>
<name>A0A0F9U831_9ZZZZ</name>
<dbReference type="InterPro" id="IPR018485">
    <property type="entry name" value="FGGY_C"/>
</dbReference>
<keyword evidence="5" id="KW-0067">ATP-binding</keyword>
<dbReference type="Pfam" id="PF02782">
    <property type="entry name" value="FGGY_C"/>
    <property type="match status" value="1"/>
</dbReference>
<dbReference type="GO" id="GO:0004370">
    <property type="term" value="F:glycerol kinase activity"/>
    <property type="evidence" value="ECO:0007669"/>
    <property type="project" value="TreeGrafter"/>
</dbReference>
<dbReference type="AlphaFoldDB" id="A0A0F9U831"/>
<keyword evidence="3" id="KW-0547">Nucleotide-binding</keyword>
<evidence type="ECO:0000256" key="5">
    <source>
        <dbReference type="ARBA" id="ARBA00022840"/>
    </source>
</evidence>
<comment type="similarity">
    <text evidence="1">Belongs to the FGGY kinase family.</text>
</comment>
<evidence type="ECO:0000256" key="3">
    <source>
        <dbReference type="ARBA" id="ARBA00022741"/>
    </source>
</evidence>
<keyword evidence="2" id="KW-0808">Transferase</keyword>
<sequence length="133" mass="14695">MNVGKSANVSKTGLITALAWVIDNKPTYLVEGFVATVGTFIDWFNQIFQLTENLESLNELANQVQDTEKLLILPTLVGIQYPYFNSSVNASIQGMSPATGKTHIARAIFEGIACELRILLTEYKKKLALPFTL</sequence>
<dbReference type="PANTHER" id="PTHR10196:SF69">
    <property type="entry name" value="GLYCEROL KINASE"/>
    <property type="match status" value="1"/>
</dbReference>
<dbReference type="EMBL" id="LAZR01001151">
    <property type="protein sequence ID" value="KKN49788.1"/>
    <property type="molecule type" value="Genomic_DNA"/>
</dbReference>
<dbReference type="Gene3D" id="3.30.420.40">
    <property type="match status" value="1"/>
</dbReference>
<gene>
    <name evidence="7" type="ORF">LCGC14_0639340</name>
</gene>
<comment type="caution">
    <text evidence="7">The sequence shown here is derived from an EMBL/GenBank/DDBJ whole genome shotgun (WGS) entry which is preliminary data.</text>
</comment>
<evidence type="ECO:0000313" key="7">
    <source>
        <dbReference type="EMBL" id="KKN49788.1"/>
    </source>
</evidence>
<dbReference type="InterPro" id="IPR043129">
    <property type="entry name" value="ATPase_NBD"/>
</dbReference>
<dbReference type="SUPFAM" id="SSF53067">
    <property type="entry name" value="Actin-like ATPase domain"/>
    <property type="match status" value="1"/>
</dbReference>
<keyword evidence="4" id="KW-0418">Kinase</keyword>
<evidence type="ECO:0000256" key="4">
    <source>
        <dbReference type="ARBA" id="ARBA00022777"/>
    </source>
</evidence>
<dbReference type="InterPro" id="IPR018483">
    <property type="entry name" value="Carb_kinase_FGGY_CS"/>
</dbReference>
<reference evidence="7" key="1">
    <citation type="journal article" date="2015" name="Nature">
        <title>Complex archaea that bridge the gap between prokaryotes and eukaryotes.</title>
        <authorList>
            <person name="Spang A."/>
            <person name="Saw J.H."/>
            <person name="Jorgensen S.L."/>
            <person name="Zaremba-Niedzwiedzka K."/>
            <person name="Martijn J."/>
            <person name="Lind A.E."/>
            <person name="van Eijk R."/>
            <person name="Schleper C."/>
            <person name="Guy L."/>
            <person name="Ettema T.J."/>
        </authorList>
    </citation>
    <scope>NUCLEOTIDE SEQUENCE</scope>
</reference>
<dbReference type="GO" id="GO:0005524">
    <property type="term" value="F:ATP binding"/>
    <property type="evidence" value="ECO:0007669"/>
    <property type="project" value="UniProtKB-KW"/>
</dbReference>
<accession>A0A0F9U831</accession>